<evidence type="ECO:0000256" key="4">
    <source>
        <dbReference type="ARBA" id="ARBA00012043"/>
    </source>
</evidence>
<proteinExistence type="predicted"/>
<evidence type="ECO:0000313" key="11">
    <source>
        <dbReference type="Proteomes" id="UP000008138"/>
    </source>
</evidence>
<dbReference type="OrthoDB" id="25658at2157"/>
<keyword evidence="6" id="KW-0822">Tryptophan biosynthesis</keyword>
<comment type="subunit">
    <text evidence="3">Tetramer of two alpha and two beta chains.</text>
</comment>
<dbReference type="SUPFAM" id="SSF51366">
    <property type="entry name" value="Ribulose-phoshate binding barrel"/>
    <property type="match status" value="1"/>
</dbReference>
<comment type="function">
    <text evidence="1">The alpha subunit is responsible for the aldol cleavage of indoleglycerol phosphate to indole and glyceraldehyde 3-phosphate.</text>
</comment>
<evidence type="ECO:0000256" key="8">
    <source>
        <dbReference type="ARBA" id="ARBA00023239"/>
    </source>
</evidence>
<dbReference type="Pfam" id="PF00290">
    <property type="entry name" value="Trp_syntA"/>
    <property type="match status" value="1"/>
</dbReference>
<keyword evidence="5" id="KW-0028">Amino-acid biosynthesis</keyword>
<dbReference type="eggNOG" id="arCOG01086">
    <property type="taxonomic scope" value="Archaea"/>
</dbReference>
<dbReference type="RefSeq" id="WP_013680888.1">
    <property type="nucleotide sequence ID" value="NC_015315.1"/>
</dbReference>
<name>F2L5C8_THEU7</name>
<dbReference type="KEGG" id="tuz:TUZN_2096"/>
<comment type="catalytic activity">
    <reaction evidence="9">
        <text>(1S,2R)-1-C-(indol-3-yl)glycerol 3-phosphate + L-serine = D-glyceraldehyde 3-phosphate + L-tryptophan + H2O</text>
        <dbReference type="Rhea" id="RHEA:10532"/>
        <dbReference type="ChEBI" id="CHEBI:15377"/>
        <dbReference type="ChEBI" id="CHEBI:33384"/>
        <dbReference type="ChEBI" id="CHEBI:57912"/>
        <dbReference type="ChEBI" id="CHEBI:58866"/>
        <dbReference type="ChEBI" id="CHEBI:59776"/>
        <dbReference type="EC" id="4.2.1.20"/>
    </reaction>
</comment>
<dbReference type="NCBIfam" id="NF009621">
    <property type="entry name" value="PRK13125.1"/>
    <property type="match status" value="1"/>
</dbReference>
<sequence>MAALPRPGLGVYITANWPNRDVFAKFLDAVKGIADFVEIGIPTDNPKYDGPFIRSSHRSVQVKGLDALRGLRLPENAVLMGYAEDFAGRFDELARAAAEAGAVSVLLPDLLIDMPEMLDAYVAAMRREGLAPTFFLPGKFPYALAERLAGYGPLFIYVGLYAATGIKLPVYVERNIKLARSHIGGIYLVAGFAIDSPDKARALIEAGADGLVVGTAAMRRLAEGGVKAAVDFLSEIRRAIK</sequence>
<dbReference type="Gene3D" id="3.20.20.70">
    <property type="entry name" value="Aldolase class I"/>
    <property type="match status" value="1"/>
</dbReference>
<keyword evidence="7" id="KW-0057">Aromatic amino acid biosynthesis</keyword>
<dbReference type="UniPathway" id="UPA00035">
    <property type="reaction ID" value="UER00044"/>
</dbReference>
<organism evidence="10 11">
    <name type="scientific">Thermoproteus uzoniensis (strain 768-20)</name>
    <dbReference type="NCBI Taxonomy" id="999630"/>
    <lineage>
        <taxon>Archaea</taxon>
        <taxon>Thermoproteota</taxon>
        <taxon>Thermoprotei</taxon>
        <taxon>Thermoproteales</taxon>
        <taxon>Thermoproteaceae</taxon>
        <taxon>Thermoproteus</taxon>
    </lineage>
</organism>
<dbReference type="InterPro" id="IPR002028">
    <property type="entry name" value="Trp_synthase_suA"/>
</dbReference>
<dbReference type="GO" id="GO:0004834">
    <property type="term" value="F:tryptophan synthase activity"/>
    <property type="evidence" value="ECO:0007669"/>
    <property type="project" value="UniProtKB-EC"/>
</dbReference>
<evidence type="ECO:0000256" key="5">
    <source>
        <dbReference type="ARBA" id="ARBA00022605"/>
    </source>
</evidence>
<evidence type="ECO:0000256" key="1">
    <source>
        <dbReference type="ARBA" id="ARBA00003365"/>
    </source>
</evidence>
<dbReference type="Proteomes" id="UP000008138">
    <property type="component" value="Chromosome"/>
</dbReference>
<keyword evidence="11" id="KW-1185">Reference proteome</keyword>
<evidence type="ECO:0000256" key="2">
    <source>
        <dbReference type="ARBA" id="ARBA00004733"/>
    </source>
</evidence>
<dbReference type="AlphaFoldDB" id="F2L5C8"/>
<gene>
    <name evidence="10" type="ordered locus">TUZN_2096</name>
</gene>
<evidence type="ECO:0000313" key="10">
    <source>
        <dbReference type="EMBL" id="AEA13553.1"/>
    </source>
</evidence>
<evidence type="ECO:0000256" key="9">
    <source>
        <dbReference type="ARBA" id="ARBA00049047"/>
    </source>
</evidence>
<dbReference type="PANTHER" id="PTHR43406:SF1">
    <property type="entry name" value="TRYPTOPHAN SYNTHASE ALPHA CHAIN, CHLOROPLASTIC"/>
    <property type="match status" value="1"/>
</dbReference>
<dbReference type="PANTHER" id="PTHR43406">
    <property type="entry name" value="TRYPTOPHAN SYNTHASE, ALPHA CHAIN"/>
    <property type="match status" value="1"/>
</dbReference>
<dbReference type="STRING" id="999630.TUZN_2096"/>
<dbReference type="InterPro" id="IPR013785">
    <property type="entry name" value="Aldolase_TIM"/>
</dbReference>
<dbReference type="GeneID" id="10361606"/>
<reference key="2">
    <citation type="submission" date="2011-03" db="EMBL/GenBank/DDBJ databases">
        <title>Complete genome sequence of the thermoacidophilic crenarchaeon Thermoproteus uzoniensis 768-20.</title>
        <authorList>
            <person name="Mardanov A.V."/>
            <person name="Gumerov V.M."/>
            <person name="Beletsky A.V."/>
            <person name="Prokofeva M.I."/>
            <person name="Bonch-Osmolovskaya E.A."/>
            <person name="Ravin N.V."/>
            <person name="Skryabin K.G."/>
        </authorList>
    </citation>
    <scope>NUCLEOTIDE SEQUENCE</scope>
    <source>
        <strain>768-20</strain>
    </source>
</reference>
<dbReference type="HOGENOM" id="CLU_016734_0_2_2"/>
<evidence type="ECO:0000256" key="7">
    <source>
        <dbReference type="ARBA" id="ARBA00023141"/>
    </source>
</evidence>
<reference evidence="10 11" key="1">
    <citation type="journal article" date="2011" name="J. Bacteriol.">
        <title>Complete genome sequence of the thermoacidophilic crenarchaeon Thermoproteus uzoniensis 768-20.</title>
        <authorList>
            <person name="Mardanov A.V."/>
            <person name="Gumerov V.M."/>
            <person name="Beletsky A.V."/>
            <person name="Prokofeva M.I."/>
            <person name="Bonch-Osmolovskaya E.A."/>
            <person name="Ravin N.V."/>
            <person name="Skryabin K.G."/>
        </authorList>
    </citation>
    <scope>NUCLEOTIDE SEQUENCE [LARGE SCALE GENOMIC DNA]</scope>
    <source>
        <strain evidence="10 11">768-20</strain>
    </source>
</reference>
<dbReference type="EC" id="4.2.1.20" evidence="4"/>
<dbReference type="InterPro" id="IPR011060">
    <property type="entry name" value="RibuloseP-bd_barrel"/>
</dbReference>
<comment type="pathway">
    <text evidence="2">Amino-acid biosynthesis; L-tryptophan biosynthesis; L-tryptophan from chorismate: step 5/5.</text>
</comment>
<dbReference type="CDD" id="cd04724">
    <property type="entry name" value="Tryptophan_synthase_alpha"/>
    <property type="match status" value="1"/>
</dbReference>
<evidence type="ECO:0000256" key="6">
    <source>
        <dbReference type="ARBA" id="ARBA00022822"/>
    </source>
</evidence>
<protein>
    <recommendedName>
        <fullName evidence="4">tryptophan synthase</fullName>
        <ecNumber evidence="4">4.2.1.20</ecNumber>
    </recommendedName>
</protein>
<dbReference type="EMBL" id="CP002590">
    <property type="protein sequence ID" value="AEA13553.1"/>
    <property type="molecule type" value="Genomic_DNA"/>
</dbReference>
<keyword evidence="8" id="KW-0456">Lyase</keyword>
<evidence type="ECO:0000256" key="3">
    <source>
        <dbReference type="ARBA" id="ARBA00011270"/>
    </source>
</evidence>
<accession>F2L5C8</accession>
<dbReference type="GO" id="GO:0005829">
    <property type="term" value="C:cytosol"/>
    <property type="evidence" value="ECO:0007669"/>
    <property type="project" value="TreeGrafter"/>
</dbReference>